<dbReference type="STRING" id="105231.A0A1Y1HJI6"/>
<dbReference type="PRINTS" id="PR00348">
    <property type="entry name" value="UBIQUITIN"/>
</dbReference>
<evidence type="ECO:0000256" key="1">
    <source>
        <dbReference type="ARBA" id="ARBA00022499"/>
    </source>
</evidence>
<sequence>MVVIELRMQNHSIPWEHVLPDVDPRSLTAGRAKALLQQKLCISSRGMELLLGGWQPVQEDQRVQDCYASYYQAVELDNGRDRTTYSSFPHDSAEVAFDVDTGRLFYHAHKRPAEKKLKDEEELAAVYVLDKLVLHVKTTQARLPSQNLPWGRTRGTVIAFVLGPTRDVTRVVTLTTINKSTTLEALQSLIFQETGIESKEQHLRVIGGTSYILETKDSDRKYCWQQGIKSGSFLTVEKRWDGQIQIFCKGLTGRTITLNCYGNDLVEDVKRQIEQLEGITSSAQRLIHAGQQLQDGLTLTDCKVQREATLHLVLRLGGGMFHASSGRMDFEQLRALTTNLKVKMVRKGVCINERTVRIDGTTEARRLSEALAGPHSATDKEVQELEAKKRGLEEAIAALKQNRGATAAA</sequence>
<dbReference type="Gene3D" id="3.10.20.90">
    <property type="entry name" value="Phosphatidylinositol 3-kinase Catalytic Subunit, Chain A, domain 1"/>
    <property type="match status" value="2"/>
</dbReference>
<dbReference type="GO" id="GO:0005737">
    <property type="term" value="C:cytoplasm"/>
    <property type="evidence" value="ECO:0000318"/>
    <property type="project" value="GO_Central"/>
</dbReference>
<dbReference type="PROSITE" id="PS50053">
    <property type="entry name" value="UBIQUITIN_2"/>
    <property type="match status" value="1"/>
</dbReference>
<evidence type="ECO:0000259" key="3">
    <source>
        <dbReference type="PROSITE" id="PS50053"/>
    </source>
</evidence>
<dbReference type="GO" id="GO:0031625">
    <property type="term" value="F:ubiquitin protein ligase binding"/>
    <property type="evidence" value="ECO:0000318"/>
    <property type="project" value="GO_Central"/>
</dbReference>
<dbReference type="GO" id="GO:0031386">
    <property type="term" value="F:protein tag activity"/>
    <property type="evidence" value="ECO:0000318"/>
    <property type="project" value="GO_Central"/>
</dbReference>
<dbReference type="SMART" id="SM00213">
    <property type="entry name" value="UBQ"/>
    <property type="match status" value="1"/>
</dbReference>
<dbReference type="InterPro" id="IPR029071">
    <property type="entry name" value="Ubiquitin-like_domsf"/>
</dbReference>
<dbReference type="InterPro" id="IPR019956">
    <property type="entry name" value="Ubiquitin_dom"/>
</dbReference>
<keyword evidence="5" id="KW-1185">Reference proteome</keyword>
<evidence type="ECO:0000313" key="5">
    <source>
        <dbReference type="Proteomes" id="UP000054558"/>
    </source>
</evidence>
<dbReference type="EMBL" id="DF236966">
    <property type="protein sequence ID" value="GAQ78700.1"/>
    <property type="molecule type" value="Genomic_DNA"/>
</dbReference>
<keyword evidence="2" id="KW-0175">Coiled coil</keyword>
<dbReference type="AlphaFoldDB" id="A0A1Y1HJI6"/>
<protein>
    <submittedName>
        <fullName evidence="4">Ubiquitin C</fullName>
    </submittedName>
</protein>
<dbReference type="SUPFAM" id="SSF54236">
    <property type="entry name" value="Ubiquitin-like"/>
    <property type="match status" value="2"/>
</dbReference>
<dbReference type="InterPro" id="IPR000626">
    <property type="entry name" value="Ubiquitin-like_dom"/>
</dbReference>
<organism evidence="4 5">
    <name type="scientific">Klebsormidium nitens</name>
    <name type="common">Green alga</name>
    <name type="synonym">Ulothrix nitens</name>
    <dbReference type="NCBI Taxonomy" id="105231"/>
    <lineage>
        <taxon>Eukaryota</taxon>
        <taxon>Viridiplantae</taxon>
        <taxon>Streptophyta</taxon>
        <taxon>Klebsormidiophyceae</taxon>
        <taxon>Klebsormidiales</taxon>
        <taxon>Klebsormidiaceae</taxon>
        <taxon>Klebsormidium</taxon>
    </lineage>
</organism>
<dbReference type="GO" id="GO:0005634">
    <property type="term" value="C:nucleus"/>
    <property type="evidence" value="ECO:0000318"/>
    <property type="project" value="GO_Central"/>
</dbReference>
<dbReference type="PANTHER" id="PTHR10666">
    <property type="entry name" value="UBIQUITIN"/>
    <property type="match status" value="1"/>
</dbReference>
<dbReference type="GO" id="GO:0016567">
    <property type="term" value="P:protein ubiquitination"/>
    <property type="evidence" value="ECO:0000318"/>
    <property type="project" value="GO_Central"/>
</dbReference>
<gene>
    <name evidence="4" type="ORF">KFL_000170460</name>
</gene>
<dbReference type="GO" id="GO:0003729">
    <property type="term" value="F:mRNA binding"/>
    <property type="evidence" value="ECO:0007669"/>
    <property type="project" value="UniProtKB-ARBA"/>
</dbReference>
<dbReference type="InterPro" id="IPR050158">
    <property type="entry name" value="Ubiquitin_ubiquitin-like"/>
</dbReference>
<reference evidence="4 5" key="1">
    <citation type="journal article" date="2014" name="Nat. Commun.">
        <title>Klebsormidium flaccidum genome reveals primary factors for plant terrestrial adaptation.</title>
        <authorList>
            <person name="Hori K."/>
            <person name="Maruyama F."/>
            <person name="Fujisawa T."/>
            <person name="Togashi T."/>
            <person name="Yamamoto N."/>
            <person name="Seo M."/>
            <person name="Sato S."/>
            <person name="Yamada T."/>
            <person name="Mori H."/>
            <person name="Tajima N."/>
            <person name="Moriyama T."/>
            <person name="Ikeuchi M."/>
            <person name="Watanabe M."/>
            <person name="Wada H."/>
            <person name="Kobayashi K."/>
            <person name="Saito M."/>
            <person name="Masuda T."/>
            <person name="Sasaki-Sekimoto Y."/>
            <person name="Mashiguchi K."/>
            <person name="Awai K."/>
            <person name="Shimojima M."/>
            <person name="Masuda S."/>
            <person name="Iwai M."/>
            <person name="Nobusawa T."/>
            <person name="Narise T."/>
            <person name="Kondo S."/>
            <person name="Saito H."/>
            <person name="Sato R."/>
            <person name="Murakawa M."/>
            <person name="Ihara Y."/>
            <person name="Oshima-Yamada Y."/>
            <person name="Ohtaka K."/>
            <person name="Satoh M."/>
            <person name="Sonobe K."/>
            <person name="Ishii M."/>
            <person name="Ohtani R."/>
            <person name="Kanamori-Sato M."/>
            <person name="Honoki R."/>
            <person name="Miyazaki D."/>
            <person name="Mochizuki H."/>
            <person name="Umetsu J."/>
            <person name="Higashi K."/>
            <person name="Shibata D."/>
            <person name="Kamiya Y."/>
            <person name="Sato N."/>
            <person name="Nakamura Y."/>
            <person name="Tabata S."/>
            <person name="Ida S."/>
            <person name="Kurokawa K."/>
            <person name="Ohta H."/>
        </authorList>
    </citation>
    <scope>NUCLEOTIDE SEQUENCE [LARGE SCALE GENOMIC DNA]</scope>
    <source>
        <strain evidence="4 5">NIES-2285</strain>
    </source>
</reference>
<feature type="domain" description="Ubiquitin-like" evidence="3">
    <location>
        <begin position="244"/>
        <end position="319"/>
    </location>
</feature>
<dbReference type="GO" id="GO:0019941">
    <property type="term" value="P:modification-dependent protein catabolic process"/>
    <property type="evidence" value="ECO:0000318"/>
    <property type="project" value="GO_Central"/>
</dbReference>
<feature type="coiled-coil region" evidence="2">
    <location>
        <begin position="375"/>
        <end position="402"/>
    </location>
</feature>
<dbReference type="Proteomes" id="UP000054558">
    <property type="component" value="Unassembled WGS sequence"/>
</dbReference>
<dbReference type="Pfam" id="PF00240">
    <property type="entry name" value="ubiquitin"/>
    <property type="match status" value="1"/>
</dbReference>
<proteinExistence type="predicted"/>
<name>A0A1Y1HJI6_KLENI</name>
<accession>A0A1Y1HJI6</accession>
<evidence type="ECO:0000313" key="4">
    <source>
        <dbReference type="EMBL" id="GAQ78700.1"/>
    </source>
</evidence>
<keyword evidence="1" id="KW-1017">Isopeptide bond</keyword>
<evidence type="ECO:0000256" key="2">
    <source>
        <dbReference type="SAM" id="Coils"/>
    </source>
</evidence>